<reference evidence="2" key="1">
    <citation type="submission" date="2020-11" db="EMBL/GenBank/DDBJ databases">
        <authorList>
            <consortium name="DOE Joint Genome Institute"/>
            <person name="Ahrendt S."/>
            <person name="Riley R."/>
            <person name="Andreopoulos W."/>
            <person name="Labutti K."/>
            <person name="Pangilinan J."/>
            <person name="Ruiz-Duenas F.J."/>
            <person name="Barrasa J.M."/>
            <person name="Sanchez-Garcia M."/>
            <person name="Camarero S."/>
            <person name="Miyauchi S."/>
            <person name="Serrano A."/>
            <person name="Linde D."/>
            <person name="Babiker R."/>
            <person name="Drula E."/>
            <person name="Ayuso-Fernandez I."/>
            <person name="Pacheco R."/>
            <person name="Padilla G."/>
            <person name="Ferreira P."/>
            <person name="Barriuso J."/>
            <person name="Kellner H."/>
            <person name="Castanera R."/>
            <person name="Alfaro M."/>
            <person name="Ramirez L."/>
            <person name="Pisabarro A.G."/>
            <person name="Kuo A."/>
            <person name="Tritt A."/>
            <person name="Lipzen A."/>
            <person name="He G."/>
            <person name="Yan M."/>
            <person name="Ng V."/>
            <person name="Cullen D."/>
            <person name="Martin F."/>
            <person name="Rosso M.-N."/>
            <person name="Henrissat B."/>
            <person name="Hibbett D."/>
            <person name="Martinez A.T."/>
            <person name="Grigoriev I.V."/>
        </authorList>
    </citation>
    <scope>NUCLEOTIDE SEQUENCE</scope>
    <source>
        <strain evidence="2">CBS 247.69</strain>
    </source>
</reference>
<organism evidence="2 3">
    <name type="scientific">Collybia nuda</name>
    <dbReference type="NCBI Taxonomy" id="64659"/>
    <lineage>
        <taxon>Eukaryota</taxon>
        <taxon>Fungi</taxon>
        <taxon>Dikarya</taxon>
        <taxon>Basidiomycota</taxon>
        <taxon>Agaricomycotina</taxon>
        <taxon>Agaricomycetes</taxon>
        <taxon>Agaricomycetidae</taxon>
        <taxon>Agaricales</taxon>
        <taxon>Tricholomatineae</taxon>
        <taxon>Clitocybaceae</taxon>
        <taxon>Collybia</taxon>
    </lineage>
</organism>
<dbReference type="AlphaFoldDB" id="A0A9P6CGN2"/>
<dbReference type="Gene3D" id="2.80.10.50">
    <property type="match status" value="1"/>
</dbReference>
<proteinExistence type="predicted"/>
<protein>
    <submittedName>
        <fullName evidence="2">Ricin B lectin domain-containing protein</fullName>
    </submittedName>
</protein>
<accession>A0A9P6CGN2</accession>
<comment type="caution">
    <text evidence="2">The sequence shown here is derived from an EMBL/GenBank/DDBJ whole genome shotgun (WGS) entry which is preliminary data.</text>
</comment>
<dbReference type="SUPFAM" id="SSF50370">
    <property type="entry name" value="Ricin B-like lectins"/>
    <property type="match status" value="1"/>
</dbReference>
<dbReference type="Proteomes" id="UP000807353">
    <property type="component" value="Unassembled WGS sequence"/>
</dbReference>
<evidence type="ECO:0000313" key="2">
    <source>
        <dbReference type="EMBL" id="KAF9461425.1"/>
    </source>
</evidence>
<sequence length="148" mass="15853">MSFTGSNLQNVSSKMYADVLGHGFAPGTPIIIYPLNEAPSGTMNQQWRIVPMPSGKNLFTIQSVLTGLYAVVDGRPDVNQGIVTGVVAMPWEINTIGGPTSHSVTISVPNSDLFWNVPSDVLLTKIILSKQNNGASQMWTPKATLPSL</sequence>
<evidence type="ECO:0000313" key="3">
    <source>
        <dbReference type="Proteomes" id="UP000807353"/>
    </source>
</evidence>
<gene>
    <name evidence="2" type="ORF">BDZ94DRAFT_812790</name>
</gene>
<dbReference type="EMBL" id="MU150284">
    <property type="protein sequence ID" value="KAF9461425.1"/>
    <property type="molecule type" value="Genomic_DNA"/>
</dbReference>
<feature type="domain" description="Ricin B lectin" evidence="1">
    <location>
        <begin position="44"/>
        <end position="118"/>
    </location>
</feature>
<dbReference type="OrthoDB" id="3049799at2759"/>
<dbReference type="InterPro" id="IPR035992">
    <property type="entry name" value="Ricin_B-like_lectins"/>
</dbReference>
<dbReference type="InterPro" id="IPR000772">
    <property type="entry name" value="Ricin_B_lectin"/>
</dbReference>
<dbReference type="Pfam" id="PF14200">
    <property type="entry name" value="RicinB_lectin_2"/>
    <property type="match status" value="1"/>
</dbReference>
<evidence type="ECO:0000259" key="1">
    <source>
        <dbReference type="Pfam" id="PF14200"/>
    </source>
</evidence>
<keyword evidence="3" id="KW-1185">Reference proteome</keyword>
<name>A0A9P6CGN2_9AGAR</name>